<evidence type="ECO:0000256" key="2">
    <source>
        <dbReference type="ARBA" id="ARBA00023274"/>
    </source>
</evidence>
<evidence type="ECO:0008006" key="5">
    <source>
        <dbReference type="Google" id="ProtNLM"/>
    </source>
</evidence>
<dbReference type="GO" id="GO:0005840">
    <property type="term" value="C:ribosome"/>
    <property type="evidence" value="ECO:0007669"/>
    <property type="project" value="UniProtKB-KW"/>
</dbReference>
<keyword evidence="4" id="KW-1185">Reference proteome</keyword>
<dbReference type="CDD" id="cd06088">
    <property type="entry name" value="KOW_RPL14"/>
    <property type="match status" value="1"/>
</dbReference>
<keyword evidence="1" id="KW-0689">Ribosomal protein</keyword>
<dbReference type="AlphaFoldDB" id="A0A4Q7PP96"/>
<dbReference type="SUPFAM" id="SSF50104">
    <property type="entry name" value="Translation proteins SH3-like domain"/>
    <property type="match status" value="1"/>
</dbReference>
<dbReference type="OrthoDB" id="1683515at2"/>
<gene>
    <name evidence="3" type="ORF">EV209_0857</name>
</gene>
<dbReference type="EMBL" id="SGXF01000001">
    <property type="protein sequence ID" value="RZT02732.1"/>
    <property type="molecule type" value="Genomic_DNA"/>
</dbReference>
<dbReference type="Proteomes" id="UP000292927">
    <property type="component" value="Unassembled WGS sequence"/>
</dbReference>
<name>A0A4Q7PP96_9FIRM</name>
<dbReference type="RefSeq" id="WP_130433363.1">
    <property type="nucleotide sequence ID" value="NZ_SGXF01000001.1"/>
</dbReference>
<evidence type="ECO:0000256" key="1">
    <source>
        <dbReference type="ARBA" id="ARBA00022980"/>
    </source>
</evidence>
<sequence>MKLEAGSIVRSLAGHDADCLYVVMHAEEKFLWVSDGRLKQAAVPKKKNRKHVEPAGRDEELARKFAEGRTVRDEEIKRALKLWKAYHA</sequence>
<reference evidence="3 4" key="1">
    <citation type="submission" date="2019-02" db="EMBL/GenBank/DDBJ databases">
        <title>Genomic Encyclopedia of Type Strains, Phase IV (KMG-IV): sequencing the most valuable type-strain genomes for metagenomic binning, comparative biology and taxonomic classification.</title>
        <authorList>
            <person name="Goeker M."/>
        </authorList>
    </citation>
    <scope>NUCLEOTIDE SEQUENCE [LARGE SCALE GENOMIC DNA]</scope>
    <source>
        <strain evidence="3 4">DSM 29486</strain>
    </source>
</reference>
<dbReference type="InterPro" id="IPR008991">
    <property type="entry name" value="Translation_prot_SH3-like_sf"/>
</dbReference>
<dbReference type="InterPro" id="IPR041985">
    <property type="entry name" value="Ribosomal_eL14_KOW"/>
</dbReference>
<proteinExistence type="predicted"/>
<dbReference type="GO" id="GO:1990904">
    <property type="term" value="C:ribonucleoprotein complex"/>
    <property type="evidence" value="ECO:0007669"/>
    <property type="project" value="UniProtKB-KW"/>
</dbReference>
<comment type="caution">
    <text evidence="3">The sequence shown here is derived from an EMBL/GenBank/DDBJ whole genome shotgun (WGS) entry which is preliminary data.</text>
</comment>
<evidence type="ECO:0000313" key="3">
    <source>
        <dbReference type="EMBL" id="RZT02732.1"/>
    </source>
</evidence>
<keyword evidence="2" id="KW-0687">Ribonucleoprotein</keyword>
<accession>A0A4Q7PP96</accession>
<protein>
    <recommendedName>
        <fullName evidence="5">Ribosomal protein L14E/L6E/L27E</fullName>
    </recommendedName>
</protein>
<evidence type="ECO:0000313" key="4">
    <source>
        <dbReference type="Proteomes" id="UP000292927"/>
    </source>
</evidence>
<organism evidence="3 4">
    <name type="scientific">Cuneatibacter caecimuris</name>
    <dbReference type="NCBI Taxonomy" id="1796618"/>
    <lineage>
        <taxon>Bacteria</taxon>
        <taxon>Bacillati</taxon>
        <taxon>Bacillota</taxon>
        <taxon>Clostridia</taxon>
        <taxon>Lachnospirales</taxon>
        <taxon>Lachnospiraceae</taxon>
        <taxon>Cuneatibacter</taxon>
    </lineage>
</organism>